<reference evidence="1 2" key="1">
    <citation type="journal article" date="2014" name="PLoS ONE">
        <title>Global Analysis of Gene Expression Profiles in Physic Nut (Jatropha curcas L.) Seedlings Exposed to Salt Stress.</title>
        <authorList>
            <person name="Zhang L."/>
            <person name="Zhang C."/>
            <person name="Wu P."/>
            <person name="Chen Y."/>
            <person name="Li M."/>
            <person name="Jiang H."/>
            <person name="Wu G."/>
        </authorList>
    </citation>
    <scope>NUCLEOTIDE SEQUENCE [LARGE SCALE GENOMIC DNA]</scope>
    <source>
        <strain evidence="2">cv. GZQX0401</strain>
        <tissue evidence="1">Young leaves</tissue>
    </source>
</reference>
<sequence length="110" mass="12062">MADPHQRACRNSNRNWSCRHGRACHGTSVLGLPEASTVSLSLPKILGLGRVSRLGLPESGLPKTLFPWFASIQVFQILKCKLLCITEDMGKLIVELPYALLNNSSLCSID</sequence>
<dbReference type="AlphaFoldDB" id="A0A067LPY4"/>
<accession>A0A067LPY4</accession>
<dbReference type="EMBL" id="KK914214">
    <property type="protein sequence ID" value="KDP46609.1"/>
    <property type="molecule type" value="Genomic_DNA"/>
</dbReference>
<gene>
    <name evidence="1" type="ORF">JCGZ_04543</name>
</gene>
<evidence type="ECO:0000313" key="1">
    <source>
        <dbReference type="EMBL" id="KDP46609.1"/>
    </source>
</evidence>
<name>A0A067LPY4_JATCU</name>
<organism evidence="1 2">
    <name type="scientific">Jatropha curcas</name>
    <name type="common">Barbados nut</name>
    <dbReference type="NCBI Taxonomy" id="180498"/>
    <lineage>
        <taxon>Eukaryota</taxon>
        <taxon>Viridiplantae</taxon>
        <taxon>Streptophyta</taxon>
        <taxon>Embryophyta</taxon>
        <taxon>Tracheophyta</taxon>
        <taxon>Spermatophyta</taxon>
        <taxon>Magnoliopsida</taxon>
        <taxon>eudicotyledons</taxon>
        <taxon>Gunneridae</taxon>
        <taxon>Pentapetalae</taxon>
        <taxon>rosids</taxon>
        <taxon>fabids</taxon>
        <taxon>Malpighiales</taxon>
        <taxon>Euphorbiaceae</taxon>
        <taxon>Crotonoideae</taxon>
        <taxon>Jatropheae</taxon>
        <taxon>Jatropha</taxon>
    </lineage>
</organism>
<proteinExistence type="predicted"/>
<dbReference type="Proteomes" id="UP000027138">
    <property type="component" value="Unassembled WGS sequence"/>
</dbReference>
<evidence type="ECO:0000313" key="2">
    <source>
        <dbReference type="Proteomes" id="UP000027138"/>
    </source>
</evidence>
<keyword evidence="2" id="KW-1185">Reference proteome</keyword>
<protein>
    <submittedName>
        <fullName evidence="1">Uncharacterized protein</fullName>
    </submittedName>
</protein>